<dbReference type="GO" id="GO:0005829">
    <property type="term" value="C:cytosol"/>
    <property type="evidence" value="ECO:0007669"/>
    <property type="project" value="TreeGrafter"/>
</dbReference>
<dbReference type="InterPro" id="IPR029023">
    <property type="entry name" value="Tensin_phosphatase"/>
</dbReference>
<dbReference type="GO" id="GO:0016314">
    <property type="term" value="F:phosphatidylinositol-3,4,5-trisphosphate 3-phosphatase activity"/>
    <property type="evidence" value="ECO:0007669"/>
    <property type="project" value="TreeGrafter"/>
</dbReference>
<dbReference type="CDD" id="cd14497">
    <property type="entry name" value="PTP_PTEN-like"/>
    <property type="match status" value="1"/>
</dbReference>
<reference evidence="5" key="1">
    <citation type="journal article" date="2010" name="Science">
        <title>Plasticity of animal genome architecture unmasked by rapid evolution of a pelagic tunicate.</title>
        <authorList>
            <person name="Denoeud F."/>
            <person name="Henriet S."/>
            <person name="Mungpakdee S."/>
            <person name="Aury J.M."/>
            <person name="Da Silva C."/>
            <person name="Brinkmann H."/>
            <person name="Mikhaleva J."/>
            <person name="Olsen L.C."/>
            <person name="Jubin C."/>
            <person name="Canestro C."/>
            <person name="Bouquet J.M."/>
            <person name="Danks G."/>
            <person name="Poulain J."/>
            <person name="Campsteijn C."/>
            <person name="Adamski M."/>
            <person name="Cross I."/>
            <person name="Yadetie F."/>
            <person name="Muffato M."/>
            <person name="Louis A."/>
            <person name="Butcher S."/>
            <person name="Tsagkogeorga G."/>
            <person name="Konrad A."/>
            <person name="Singh S."/>
            <person name="Jensen M.F."/>
            <person name="Cong E.H."/>
            <person name="Eikeseth-Otteraa H."/>
            <person name="Noel B."/>
            <person name="Anthouard V."/>
            <person name="Porcel B.M."/>
            <person name="Kachouri-Lafond R."/>
            <person name="Nishino A."/>
            <person name="Ugolini M."/>
            <person name="Chourrout P."/>
            <person name="Nishida H."/>
            <person name="Aasland R."/>
            <person name="Huzurbazar S."/>
            <person name="Westhof E."/>
            <person name="Delsuc F."/>
            <person name="Lehrach H."/>
            <person name="Reinhardt R."/>
            <person name="Weissenbach J."/>
            <person name="Roy S.W."/>
            <person name="Artiguenave F."/>
            <person name="Postlethwait J.H."/>
            <person name="Manak J.R."/>
            <person name="Thompson E.M."/>
            <person name="Jaillon O."/>
            <person name="Du Pasquier L."/>
            <person name="Boudinot P."/>
            <person name="Liberles D.A."/>
            <person name="Volff J.N."/>
            <person name="Philippe H."/>
            <person name="Lenhard B."/>
            <person name="Roest Crollius H."/>
            <person name="Wincker P."/>
            <person name="Chourrout D."/>
        </authorList>
    </citation>
    <scope>NUCLEOTIDE SEQUENCE [LARGE SCALE GENOMIC DNA]</scope>
</reference>
<dbReference type="InParanoid" id="E4XIZ8"/>
<dbReference type="InterPro" id="IPR016130">
    <property type="entry name" value="Tyr_Pase_AS"/>
</dbReference>
<dbReference type="PANTHER" id="PTHR12305">
    <property type="entry name" value="PHOSPHATASE WITH HOMOLOGY TO TENSIN"/>
    <property type="match status" value="1"/>
</dbReference>
<dbReference type="InterPro" id="IPR000387">
    <property type="entry name" value="Tyr_Pase_dom"/>
</dbReference>
<proteinExistence type="predicted"/>
<feature type="domain" description="Tyrosine specific protein phosphatases" evidence="3">
    <location>
        <begin position="120"/>
        <end position="180"/>
    </location>
</feature>
<evidence type="ECO:0000259" key="4">
    <source>
        <dbReference type="PROSITE" id="PS51181"/>
    </source>
</evidence>
<dbReference type="SMART" id="SM00404">
    <property type="entry name" value="PTPc_motif"/>
    <property type="match status" value="1"/>
</dbReference>
<organism evidence="5">
    <name type="scientific">Oikopleura dioica</name>
    <name type="common">Tunicate</name>
    <dbReference type="NCBI Taxonomy" id="34765"/>
    <lineage>
        <taxon>Eukaryota</taxon>
        <taxon>Metazoa</taxon>
        <taxon>Chordata</taxon>
        <taxon>Tunicata</taxon>
        <taxon>Appendicularia</taxon>
        <taxon>Copelata</taxon>
        <taxon>Oikopleuridae</taxon>
        <taxon>Oikopleura</taxon>
    </lineage>
</organism>
<evidence type="ECO:0000313" key="5">
    <source>
        <dbReference type="EMBL" id="CBY10441.1"/>
    </source>
</evidence>
<dbReference type="SUPFAM" id="SSF52799">
    <property type="entry name" value="(Phosphotyrosine protein) phosphatases II"/>
    <property type="match status" value="1"/>
</dbReference>
<dbReference type="PROSITE" id="PS50056">
    <property type="entry name" value="TYR_PHOSPHATASE_2"/>
    <property type="match status" value="1"/>
</dbReference>
<accession>E4XIZ8</accession>
<evidence type="ECO:0000256" key="1">
    <source>
        <dbReference type="ARBA" id="ARBA00022801"/>
    </source>
</evidence>
<evidence type="ECO:0000259" key="3">
    <source>
        <dbReference type="PROSITE" id="PS50056"/>
    </source>
</evidence>
<feature type="domain" description="Phosphatase tensin-type" evidence="4">
    <location>
        <begin position="27"/>
        <end position="205"/>
    </location>
</feature>
<dbReference type="Gene3D" id="3.90.190.10">
    <property type="entry name" value="Protein tyrosine phosphatase superfamily"/>
    <property type="match status" value="1"/>
</dbReference>
<gene>
    <name evidence="5" type="ORF">GSOID_T00012578001</name>
</gene>
<sequence length="349" mass="40440">MRENPRRRQRSFCIFLRQIVSAVPRRRWFNEEGFNIDLTRFPDKRFVVMAWPSDSISFKDPKRSKLVRNDAEEVKNCLRKLYPAGFKVYNLCCESQSFQASQDVDVVQYGWLDHEPPPFGLFVRLLADIENYLEQNPENGVAVHCKAGKGRTGTTAAAYLLRDLNSTDKALAEFGRARFGSEDDGVTIPSQKRYVKYYEKFSSSGLKYQPAKTSIRALRITLAEHLTQECRERLSQSMFKISARKYSTEEREKLKSLEIVLKSEVKGTAIDERTVELPLNDVELSGDFKLTVIQKEPTARDVNFAKKSKAKAKRKRRVKKNPKRKRSESERFKKIKTESEAKAKILKFF</sequence>
<keyword evidence="1" id="KW-0378">Hydrolase</keyword>
<name>E4XIZ8_OIKDI</name>
<protein>
    <submittedName>
        <fullName evidence="5">Uncharacterized protein</fullName>
    </submittedName>
</protein>
<feature type="region of interest" description="Disordered" evidence="2">
    <location>
        <begin position="303"/>
        <end position="333"/>
    </location>
</feature>
<dbReference type="Pfam" id="PF22785">
    <property type="entry name" value="Tc-R-P"/>
    <property type="match status" value="1"/>
</dbReference>
<dbReference type="PANTHER" id="PTHR12305:SF60">
    <property type="entry name" value="PHOSPHATIDYLINOSITOL 3,4,5-TRISPHOSPHATE 3-PHOSPHATASE TPTE2-RELATED"/>
    <property type="match status" value="1"/>
</dbReference>
<dbReference type="InterPro" id="IPR029021">
    <property type="entry name" value="Prot-tyrosine_phosphatase-like"/>
</dbReference>
<evidence type="ECO:0000256" key="2">
    <source>
        <dbReference type="SAM" id="MobiDB-lite"/>
    </source>
</evidence>
<dbReference type="Proteomes" id="UP000001307">
    <property type="component" value="Unassembled WGS sequence"/>
</dbReference>
<evidence type="ECO:0000313" key="6">
    <source>
        <dbReference type="Proteomes" id="UP000001307"/>
    </source>
</evidence>
<dbReference type="PROSITE" id="PS51181">
    <property type="entry name" value="PPASE_TENSIN"/>
    <property type="match status" value="1"/>
</dbReference>
<dbReference type="PROSITE" id="PS00383">
    <property type="entry name" value="TYR_PHOSPHATASE_1"/>
    <property type="match status" value="1"/>
</dbReference>
<dbReference type="EMBL" id="FN653057">
    <property type="protein sequence ID" value="CBY10441.1"/>
    <property type="molecule type" value="Genomic_DNA"/>
</dbReference>
<dbReference type="InterPro" id="IPR051281">
    <property type="entry name" value="Dual-spec_lipid-protein_phosph"/>
</dbReference>
<dbReference type="InterPro" id="IPR003595">
    <property type="entry name" value="Tyr_Pase_cat"/>
</dbReference>
<keyword evidence="6" id="KW-1185">Reference proteome</keyword>
<dbReference type="AlphaFoldDB" id="E4XIZ8"/>
<dbReference type="OrthoDB" id="16692at2759"/>
<feature type="compositionally biased region" description="Basic residues" evidence="2">
    <location>
        <begin position="306"/>
        <end position="326"/>
    </location>
</feature>